<dbReference type="InterPro" id="IPR011993">
    <property type="entry name" value="PH-like_dom_sf"/>
</dbReference>
<dbReference type="AlphaFoldDB" id="A0A8K0K7X1"/>
<dbReference type="Proteomes" id="UP000792457">
    <property type="component" value="Unassembled WGS sequence"/>
</dbReference>
<gene>
    <name evidence="2" type="ORF">J437_LFUL007170</name>
</gene>
<dbReference type="PANTHER" id="PTHR13335">
    <property type="entry name" value="TARGET OF RAPAMYCIN COMPLEX 2 SUBUNIT MAPKAP1"/>
    <property type="match status" value="1"/>
</dbReference>
<comment type="caution">
    <text evidence="2">The sequence shown here is derived from an EMBL/GenBank/DDBJ whole genome shotgun (WGS) entry which is preliminary data.</text>
</comment>
<evidence type="ECO:0000313" key="3">
    <source>
        <dbReference type="Proteomes" id="UP000792457"/>
    </source>
</evidence>
<name>A0A8K0K7X1_LADFU</name>
<protein>
    <recommendedName>
        <fullName evidence="1">SIN1-type PH domain-containing protein</fullName>
    </recommendedName>
</protein>
<keyword evidence="3" id="KW-1185">Reference proteome</keyword>
<dbReference type="GO" id="GO:0038203">
    <property type="term" value="P:TORC2 signaling"/>
    <property type="evidence" value="ECO:0007669"/>
    <property type="project" value="TreeGrafter"/>
</dbReference>
<evidence type="ECO:0000259" key="1">
    <source>
        <dbReference type="Pfam" id="PF16979"/>
    </source>
</evidence>
<dbReference type="InterPro" id="IPR031313">
    <property type="entry name" value="Sin1_PH_dom"/>
</dbReference>
<dbReference type="GO" id="GO:0005737">
    <property type="term" value="C:cytoplasm"/>
    <property type="evidence" value="ECO:0007669"/>
    <property type="project" value="TreeGrafter"/>
</dbReference>
<dbReference type="EMBL" id="KZ308426">
    <property type="protein sequence ID" value="KAG8229362.1"/>
    <property type="molecule type" value="Genomic_DNA"/>
</dbReference>
<dbReference type="GO" id="GO:0005546">
    <property type="term" value="F:phosphatidylinositol-4,5-bisphosphate binding"/>
    <property type="evidence" value="ECO:0007669"/>
    <property type="project" value="TreeGrafter"/>
</dbReference>
<dbReference type="Pfam" id="PF16979">
    <property type="entry name" value="SIN1_PH"/>
    <property type="match status" value="1"/>
</dbReference>
<reference evidence="2" key="1">
    <citation type="submission" date="2013-04" db="EMBL/GenBank/DDBJ databases">
        <authorList>
            <person name="Qu J."/>
            <person name="Murali S.C."/>
            <person name="Bandaranaike D."/>
            <person name="Bellair M."/>
            <person name="Blankenburg K."/>
            <person name="Chao H."/>
            <person name="Dinh H."/>
            <person name="Doddapaneni H."/>
            <person name="Downs B."/>
            <person name="Dugan-Rocha S."/>
            <person name="Elkadiri S."/>
            <person name="Gnanaolivu R.D."/>
            <person name="Hernandez B."/>
            <person name="Javaid M."/>
            <person name="Jayaseelan J.C."/>
            <person name="Lee S."/>
            <person name="Li M."/>
            <person name="Ming W."/>
            <person name="Munidasa M."/>
            <person name="Muniz J."/>
            <person name="Nguyen L."/>
            <person name="Ongeri F."/>
            <person name="Osuji N."/>
            <person name="Pu L.-L."/>
            <person name="Puazo M."/>
            <person name="Qu C."/>
            <person name="Quiroz J."/>
            <person name="Raj R."/>
            <person name="Weissenberger G."/>
            <person name="Xin Y."/>
            <person name="Zou X."/>
            <person name="Han Y."/>
            <person name="Richards S."/>
            <person name="Worley K."/>
            <person name="Muzny D."/>
            <person name="Gibbs R."/>
        </authorList>
    </citation>
    <scope>NUCLEOTIDE SEQUENCE</scope>
    <source>
        <strain evidence="2">Sampled in the wild</strain>
    </source>
</reference>
<dbReference type="OrthoDB" id="241990at2759"/>
<dbReference type="GO" id="GO:0005886">
    <property type="term" value="C:plasma membrane"/>
    <property type="evidence" value="ECO:0007669"/>
    <property type="project" value="TreeGrafter"/>
</dbReference>
<proteinExistence type="predicted"/>
<dbReference type="GO" id="GO:0031932">
    <property type="term" value="C:TORC2 complex"/>
    <property type="evidence" value="ECO:0007669"/>
    <property type="project" value="InterPro"/>
</dbReference>
<feature type="domain" description="SIN1-type PH" evidence="1">
    <location>
        <begin position="57"/>
        <end position="185"/>
    </location>
</feature>
<organism evidence="2 3">
    <name type="scientific">Ladona fulva</name>
    <name type="common">Scarce chaser dragonfly</name>
    <name type="synonym">Libellula fulva</name>
    <dbReference type="NCBI Taxonomy" id="123851"/>
    <lineage>
        <taxon>Eukaryota</taxon>
        <taxon>Metazoa</taxon>
        <taxon>Ecdysozoa</taxon>
        <taxon>Arthropoda</taxon>
        <taxon>Hexapoda</taxon>
        <taxon>Insecta</taxon>
        <taxon>Pterygota</taxon>
        <taxon>Palaeoptera</taxon>
        <taxon>Odonata</taxon>
        <taxon>Epiprocta</taxon>
        <taxon>Anisoptera</taxon>
        <taxon>Libelluloidea</taxon>
        <taxon>Libellulidae</taxon>
        <taxon>Ladona</taxon>
    </lineage>
</organism>
<evidence type="ECO:0000313" key="2">
    <source>
        <dbReference type="EMBL" id="KAG8229362.1"/>
    </source>
</evidence>
<dbReference type="InterPro" id="IPR008828">
    <property type="entry name" value="Sin1/Avo1"/>
</dbReference>
<sequence>MHSTFGVFELIKKYLSLHYRDLPSLPFPRDHESKMKMDEEEDQQRMKGHMTALEAPLYQSFRVVVLGRMRLRTEVHLGISGEKIEMDPVGQQRIGSKFWSLRRSRPSSSLSSSLPSTSSSTTASICHVASAIAACDLTDKHSRYATFRLVLKVDGSPGPRFKRYDFEADHETAEQVVRKVNHILELHSSSARKEYHALREKKAQKRRTSTFHLGPR</sequence>
<dbReference type="Gene3D" id="2.30.29.30">
    <property type="entry name" value="Pleckstrin-homology domain (PH domain)/Phosphotyrosine-binding domain (PTB)"/>
    <property type="match status" value="1"/>
</dbReference>
<dbReference type="PANTHER" id="PTHR13335:SF1">
    <property type="entry name" value="TARGET OF RAPAMYCIN COMPLEX 2 SUBUNIT MAPKAP1"/>
    <property type="match status" value="1"/>
</dbReference>
<reference evidence="2" key="2">
    <citation type="submission" date="2017-10" db="EMBL/GenBank/DDBJ databases">
        <title>Ladona fulva Genome sequencing and assembly.</title>
        <authorList>
            <person name="Murali S."/>
            <person name="Richards S."/>
            <person name="Bandaranaike D."/>
            <person name="Bellair M."/>
            <person name="Blankenburg K."/>
            <person name="Chao H."/>
            <person name="Dinh H."/>
            <person name="Doddapaneni H."/>
            <person name="Dugan-Rocha S."/>
            <person name="Elkadiri S."/>
            <person name="Gnanaolivu R."/>
            <person name="Hernandez B."/>
            <person name="Skinner E."/>
            <person name="Javaid M."/>
            <person name="Lee S."/>
            <person name="Li M."/>
            <person name="Ming W."/>
            <person name="Munidasa M."/>
            <person name="Muniz J."/>
            <person name="Nguyen L."/>
            <person name="Hughes D."/>
            <person name="Osuji N."/>
            <person name="Pu L.-L."/>
            <person name="Puazo M."/>
            <person name="Qu C."/>
            <person name="Quiroz J."/>
            <person name="Raj R."/>
            <person name="Weissenberger G."/>
            <person name="Xin Y."/>
            <person name="Zou X."/>
            <person name="Han Y."/>
            <person name="Worley K."/>
            <person name="Muzny D."/>
            <person name="Gibbs R."/>
        </authorList>
    </citation>
    <scope>NUCLEOTIDE SEQUENCE</scope>
    <source>
        <strain evidence="2">Sampled in the wild</strain>
    </source>
</reference>
<accession>A0A8K0K7X1</accession>